<feature type="compositionally biased region" description="Pro residues" evidence="1">
    <location>
        <begin position="250"/>
        <end position="271"/>
    </location>
</feature>
<feature type="compositionally biased region" description="Basic residues" evidence="1">
    <location>
        <begin position="179"/>
        <end position="196"/>
    </location>
</feature>
<feature type="compositionally biased region" description="Basic and acidic residues" evidence="1">
    <location>
        <begin position="63"/>
        <end position="77"/>
    </location>
</feature>
<feature type="region of interest" description="Disordered" evidence="1">
    <location>
        <begin position="1"/>
        <end position="357"/>
    </location>
</feature>
<dbReference type="PANTHER" id="PTHR46940">
    <property type="entry name" value="NKAP DOMAIN-CONTAINING 1"/>
    <property type="match status" value="1"/>
</dbReference>
<evidence type="ECO:0000313" key="3">
    <source>
        <dbReference type="Proteomes" id="UP000801492"/>
    </source>
</evidence>
<keyword evidence="3" id="KW-1185">Reference proteome</keyword>
<feature type="compositionally biased region" description="Low complexity" evidence="1">
    <location>
        <begin position="197"/>
        <end position="216"/>
    </location>
</feature>
<reference evidence="2" key="1">
    <citation type="submission" date="2019-08" db="EMBL/GenBank/DDBJ databases">
        <title>The genome of the North American firefly Photinus pyralis.</title>
        <authorList>
            <consortium name="Photinus pyralis genome working group"/>
            <person name="Fallon T.R."/>
            <person name="Sander Lower S.E."/>
            <person name="Weng J.-K."/>
        </authorList>
    </citation>
    <scope>NUCLEOTIDE SEQUENCE</scope>
    <source>
        <strain evidence="2">TRF0915ILg1</strain>
        <tissue evidence="2">Whole body</tissue>
    </source>
</reference>
<dbReference type="AlphaFoldDB" id="A0A8K0GJL8"/>
<feature type="compositionally biased region" description="Low complexity" evidence="1">
    <location>
        <begin position="90"/>
        <end position="117"/>
    </location>
</feature>
<feature type="compositionally biased region" description="Basic and acidic residues" evidence="1">
    <location>
        <begin position="12"/>
        <end position="26"/>
    </location>
</feature>
<evidence type="ECO:0000256" key="1">
    <source>
        <dbReference type="SAM" id="MobiDB-lite"/>
    </source>
</evidence>
<feature type="compositionally biased region" description="Low complexity" evidence="1">
    <location>
        <begin position="342"/>
        <end position="357"/>
    </location>
</feature>
<protein>
    <recommendedName>
        <fullName evidence="4">Serine/arginine repetitive matrix protein 1</fullName>
    </recommendedName>
</protein>
<name>A0A8K0GJL8_IGNLU</name>
<feature type="compositionally biased region" description="Basic residues" evidence="1">
    <location>
        <begin position="217"/>
        <end position="249"/>
    </location>
</feature>
<comment type="caution">
    <text evidence="2">The sequence shown here is derived from an EMBL/GenBank/DDBJ whole genome shotgun (WGS) entry which is preliminary data.</text>
</comment>
<accession>A0A8K0GJL8</accession>
<evidence type="ECO:0008006" key="4">
    <source>
        <dbReference type="Google" id="ProtNLM"/>
    </source>
</evidence>
<dbReference type="EMBL" id="VTPC01002326">
    <property type="protein sequence ID" value="KAF2900238.1"/>
    <property type="molecule type" value="Genomic_DNA"/>
</dbReference>
<proteinExistence type="predicted"/>
<organism evidence="2 3">
    <name type="scientific">Ignelater luminosus</name>
    <name type="common">Cucubano</name>
    <name type="synonym">Pyrophorus luminosus</name>
    <dbReference type="NCBI Taxonomy" id="2038154"/>
    <lineage>
        <taxon>Eukaryota</taxon>
        <taxon>Metazoa</taxon>
        <taxon>Ecdysozoa</taxon>
        <taxon>Arthropoda</taxon>
        <taxon>Hexapoda</taxon>
        <taxon>Insecta</taxon>
        <taxon>Pterygota</taxon>
        <taxon>Neoptera</taxon>
        <taxon>Endopterygota</taxon>
        <taxon>Coleoptera</taxon>
        <taxon>Polyphaga</taxon>
        <taxon>Elateriformia</taxon>
        <taxon>Elateroidea</taxon>
        <taxon>Elateridae</taxon>
        <taxon>Agrypninae</taxon>
        <taxon>Pyrophorini</taxon>
        <taxon>Ignelater</taxon>
    </lineage>
</organism>
<evidence type="ECO:0000313" key="2">
    <source>
        <dbReference type="EMBL" id="KAF2900238.1"/>
    </source>
</evidence>
<dbReference type="Proteomes" id="UP000801492">
    <property type="component" value="Unassembled WGS sequence"/>
</dbReference>
<dbReference type="OrthoDB" id="8197488at2759"/>
<dbReference type="PANTHER" id="PTHR46940:SF1">
    <property type="entry name" value="NKAP DOMAIN CONTAINING 1"/>
    <property type="match status" value="1"/>
</dbReference>
<dbReference type="Pfam" id="PF15692">
    <property type="entry name" value="NKAP"/>
    <property type="match status" value="1"/>
</dbReference>
<dbReference type="InterPro" id="IPR043407">
    <property type="entry name" value="Nkap_D1"/>
</dbReference>
<feature type="compositionally biased region" description="Low complexity" evidence="1">
    <location>
        <begin position="155"/>
        <end position="169"/>
    </location>
</feature>
<sequence>MSSRKRSKSKERRGQDSKNSKLRMDSKAPAPRITDPSLPAGRRREIDTVMKKARASPNSNAYWDKKLLEVEAKDPNRWRHSGYKSLYLDGSSSPSPSRRSRSRSPVGRRSPRSPVGRRSPRSPPSRRSPVGRRSPRSPPVRRSPVGRRSPRSPPSRRSPVSHRSPVGRRSPPPTARSSKTVRPRSPRSPPPHKGRRSPSGSSVSSCSDDSCSVCSPKNHRHARSRSRSVSRSRSKVPVKHTSPKVRSRPRPPSPSPVPRRVPRPMTPPPVRRPVRAAPSDRPTDPRRQPPPPRPRNTSGEVINVSGITPPAVKKPVRRKDKPTEPVLLTRIKKERTKKRPGSPESSGSEDSSTSSLSPIVATTRLTLSERFGKMAQWSIDRERRDIENMRITKNSSGGDLKVMIEEDDFLYGSPPRRYSHSPVPPGHYPDELLPAGPSGLASWDDVRVRYQYYKDLGYLRDLTLDDYIKWEEWWYKYQDWLANERHYEHWLATHRRGKHRLPASQRLN</sequence>
<gene>
    <name evidence="2" type="ORF">ILUMI_05947</name>
</gene>
<feature type="compositionally biased region" description="Basic residues" evidence="1">
    <location>
        <begin position="330"/>
        <end position="340"/>
    </location>
</feature>
<feature type="compositionally biased region" description="Basic residues" evidence="1">
    <location>
        <begin position="1"/>
        <end position="11"/>
    </location>
</feature>